<evidence type="ECO:0000313" key="1">
    <source>
        <dbReference type="EMBL" id="SKC86371.1"/>
    </source>
</evidence>
<dbReference type="EMBL" id="FUZU01000004">
    <property type="protein sequence ID" value="SKC86371.1"/>
    <property type="molecule type" value="Genomic_DNA"/>
</dbReference>
<organism evidence="1 2">
    <name type="scientific">Ohtaekwangia koreensis</name>
    <dbReference type="NCBI Taxonomy" id="688867"/>
    <lineage>
        <taxon>Bacteria</taxon>
        <taxon>Pseudomonadati</taxon>
        <taxon>Bacteroidota</taxon>
        <taxon>Cytophagia</taxon>
        <taxon>Cytophagales</taxon>
        <taxon>Fulvivirgaceae</taxon>
        <taxon>Ohtaekwangia</taxon>
    </lineage>
</organism>
<accession>A0A1T5MDQ3</accession>
<gene>
    <name evidence="1" type="ORF">SAMN05660236_5128</name>
</gene>
<dbReference type="AlphaFoldDB" id="A0A1T5MDQ3"/>
<dbReference type="Proteomes" id="UP000190961">
    <property type="component" value="Unassembled WGS sequence"/>
</dbReference>
<dbReference type="RefSeq" id="WP_079689625.1">
    <property type="nucleotide sequence ID" value="NZ_FUZU01000004.1"/>
</dbReference>
<sequence length="155" mass="17766">MAFFDKLLGKKKPELKARCPITREPIENGFGYLLTTSQVVASRKYWDMIMTEPETMSYTVSHFKNVASGTQMRTMIFDKYSSIEKPWMISDSCINLFEHIDKKTARENAKKWWDNGGLYAPEQSGAASNALDAKTYQDFKDYAVLEAGRSRIVLQ</sequence>
<keyword evidence="2" id="KW-1185">Reference proteome</keyword>
<reference evidence="1 2" key="1">
    <citation type="submission" date="2017-02" db="EMBL/GenBank/DDBJ databases">
        <authorList>
            <person name="Peterson S.W."/>
        </authorList>
    </citation>
    <scope>NUCLEOTIDE SEQUENCE [LARGE SCALE GENOMIC DNA]</scope>
    <source>
        <strain evidence="1 2">DSM 25262</strain>
    </source>
</reference>
<proteinExistence type="predicted"/>
<name>A0A1T5MDQ3_9BACT</name>
<dbReference type="OrthoDB" id="956627at2"/>
<evidence type="ECO:0000313" key="2">
    <source>
        <dbReference type="Proteomes" id="UP000190961"/>
    </source>
</evidence>
<protein>
    <submittedName>
        <fullName evidence="1">Uncharacterized protein</fullName>
    </submittedName>
</protein>